<dbReference type="EMBL" id="WAGX01000007">
    <property type="protein sequence ID" value="KAB1435988.1"/>
    <property type="molecule type" value="Genomic_DNA"/>
</dbReference>
<evidence type="ECO:0000256" key="1">
    <source>
        <dbReference type="ARBA" id="ARBA00022602"/>
    </source>
</evidence>
<dbReference type="OrthoDB" id="9781577at2"/>
<accession>A0A7V7QIH7</accession>
<feature type="binding site" evidence="5">
    <location>
        <position position="128"/>
    </location>
    <ligand>
        <name>FMN</name>
        <dbReference type="ChEBI" id="CHEBI:58210"/>
    </ligand>
</feature>
<sequence>MRKIIVGLTGASGSLYFVHLIKQLSLQEIKLHVIASKLGEEVLTYETGLILQEFIKDMSKNKAEITLEKNDNLFSACASGSSRFDAMVIIPCSMSTIGKLAHGITESLLTRAADVMLKERRRLVLVPRETPFSTIHLQNLTNLSKHGAIILPAMPGFYTKPQSMEELIDFMVGKTLDCLEIENKCYERWEGINEK</sequence>
<protein>
    <recommendedName>
        <fullName evidence="5">Flavin prenyltransferase UbiX</fullName>
        <ecNumber evidence="5">2.5.1.129</ecNumber>
    </recommendedName>
</protein>
<comment type="function">
    <text evidence="5">Flavin prenyltransferase that catalyzes the synthesis of the prenylated FMN cofactor (prenyl-FMN) for 4-hydroxy-3-polyprenylbenzoic acid decarboxylase UbiD. The prenyltransferase is metal-independent and links a dimethylallyl moiety from dimethylallyl monophosphate (DMAP) to the flavin N5 and C6 atoms of FMN.</text>
</comment>
<evidence type="ECO:0000313" key="7">
    <source>
        <dbReference type="EMBL" id="KAB1435988.1"/>
    </source>
</evidence>
<dbReference type="NCBIfam" id="NF004685">
    <property type="entry name" value="PRK06029.1"/>
    <property type="match status" value="1"/>
</dbReference>
<feature type="binding site" evidence="5">
    <location>
        <begin position="10"/>
        <end position="12"/>
    </location>
    <ligand>
        <name>FMN</name>
        <dbReference type="ChEBI" id="CHEBI:58210"/>
    </ligand>
</feature>
<keyword evidence="4 5" id="KW-0808">Transferase</keyword>
<dbReference type="PANTHER" id="PTHR43374">
    <property type="entry name" value="FLAVIN PRENYLTRANSFERASE"/>
    <property type="match status" value="1"/>
</dbReference>
<dbReference type="HAMAP" id="MF_01984">
    <property type="entry name" value="ubiX_pad"/>
    <property type="match status" value="1"/>
</dbReference>
<dbReference type="Proteomes" id="UP000461768">
    <property type="component" value="Unassembled WGS sequence"/>
</dbReference>
<evidence type="ECO:0000256" key="5">
    <source>
        <dbReference type="HAMAP-Rule" id="MF_01984"/>
    </source>
</evidence>
<dbReference type="Gene3D" id="3.40.50.1950">
    <property type="entry name" value="Flavin prenyltransferase-like"/>
    <property type="match status" value="1"/>
</dbReference>
<dbReference type="EC" id="2.5.1.129" evidence="5"/>
<comment type="similarity">
    <text evidence="5">Belongs to the UbiX/PAD1 family.</text>
</comment>
<gene>
    <name evidence="5" type="primary">ubiX</name>
    <name evidence="7" type="ORF">F7O84_16600</name>
</gene>
<comment type="catalytic activity">
    <reaction evidence="5">
        <text>dimethylallyl phosphate + FMNH2 = prenylated FMNH2 + phosphate</text>
        <dbReference type="Rhea" id="RHEA:37743"/>
        <dbReference type="ChEBI" id="CHEBI:43474"/>
        <dbReference type="ChEBI" id="CHEBI:57618"/>
        <dbReference type="ChEBI" id="CHEBI:87467"/>
        <dbReference type="ChEBI" id="CHEBI:88052"/>
        <dbReference type="EC" id="2.5.1.129"/>
    </reaction>
</comment>
<dbReference type="Pfam" id="PF02441">
    <property type="entry name" value="Flavoprotein"/>
    <property type="match status" value="1"/>
</dbReference>
<feature type="binding site" evidence="5">
    <location>
        <position position="174"/>
    </location>
    <ligand>
        <name>dimethylallyl phosphate</name>
        <dbReference type="ChEBI" id="CHEBI:88052"/>
    </ligand>
</feature>
<evidence type="ECO:0000256" key="3">
    <source>
        <dbReference type="ARBA" id="ARBA00022643"/>
    </source>
</evidence>
<comment type="caution">
    <text evidence="5">Lacks conserved residue(s) required for the propagation of feature annotation.</text>
</comment>
<keyword evidence="2 5" id="KW-0285">Flavoprotein</keyword>
<dbReference type="NCBIfam" id="TIGR00421">
    <property type="entry name" value="ubiX_pad"/>
    <property type="match status" value="1"/>
</dbReference>
<dbReference type="InterPro" id="IPR003382">
    <property type="entry name" value="Flavoprotein"/>
</dbReference>
<dbReference type="SUPFAM" id="SSF52507">
    <property type="entry name" value="Homo-oligomeric flavin-containing Cys decarboxylases, HFCD"/>
    <property type="match status" value="1"/>
</dbReference>
<feature type="binding site" evidence="5">
    <location>
        <position position="36"/>
    </location>
    <ligand>
        <name>FMN</name>
        <dbReference type="ChEBI" id="CHEBI:58210"/>
    </ligand>
</feature>
<dbReference type="GO" id="GO:0016831">
    <property type="term" value="F:carboxy-lyase activity"/>
    <property type="evidence" value="ECO:0007669"/>
    <property type="project" value="TreeGrafter"/>
</dbReference>
<comment type="caution">
    <text evidence="7">The sequence shown here is derived from an EMBL/GenBank/DDBJ whole genome shotgun (WGS) entry which is preliminary data.</text>
</comment>
<name>A0A7V7QIH7_9FIRM</name>
<feature type="binding site" evidence="5">
    <location>
        <position position="158"/>
    </location>
    <ligand>
        <name>dimethylallyl phosphate</name>
        <dbReference type="ChEBI" id="CHEBI:88052"/>
    </ligand>
</feature>
<evidence type="ECO:0000256" key="2">
    <source>
        <dbReference type="ARBA" id="ARBA00022630"/>
    </source>
</evidence>
<dbReference type="AlphaFoldDB" id="A0A7V7QIH7"/>
<reference evidence="7 8" key="1">
    <citation type="submission" date="2019-09" db="EMBL/GenBank/DDBJ databases">
        <authorList>
            <person name="Valk L.C."/>
        </authorList>
    </citation>
    <scope>NUCLEOTIDE SEQUENCE [LARGE SCALE GENOMIC DNA]</scope>
    <source>
        <strain evidence="7">GalUA</strain>
    </source>
</reference>
<evidence type="ECO:0000313" key="8">
    <source>
        <dbReference type="Proteomes" id="UP000461768"/>
    </source>
</evidence>
<keyword evidence="3 5" id="KW-0288">FMN</keyword>
<dbReference type="InterPro" id="IPR036551">
    <property type="entry name" value="Flavin_trans-like"/>
</dbReference>
<evidence type="ECO:0000256" key="4">
    <source>
        <dbReference type="ARBA" id="ARBA00022679"/>
    </source>
</evidence>
<keyword evidence="1 5" id="KW-0637">Prenyltransferase</keyword>
<dbReference type="InterPro" id="IPR004507">
    <property type="entry name" value="UbiX-like"/>
</dbReference>
<dbReference type="PANTHER" id="PTHR43374:SF1">
    <property type="entry name" value="FLAVIN PRENYLTRANSFERASE PAD1, MITOCHONDRIAL"/>
    <property type="match status" value="1"/>
</dbReference>
<dbReference type="GO" id="GO:0106141">
    <property type="term" value="F:flavin prenyltransferase activity"/>
    <property type="evidence" value="ECO:0007669"/>
    <property type="project" value="UniProtKB-EC"/>
</dbReference>
<dbReference type="RefSeq" id="WP_151147846.1">
    <property type="nucleotide sequence ID" value="NZ_WAGX01000007.1"/>
</dbReference>
<organism evidence="7 8">
    <name type="scientific">Candidatus Galacturonatibacter soehngenii</name>
    <dbReference type="NCBI Taxonomy" id="2307010"/>
    <lineage>
        <taxon>Bacteria</taxon>
        <taxon>Bacillati</taxon>
        <taxon>Bacillota</taxon>
        <taxon>Clostridia</taxon>
        <taxon>Lachnospirales</taxon>
        <taxon>Lachnospiraceae</taxon>
        <taxon>Candidatus Galacturonatibacter</taxon>
    </lineage>
</organism>
<evidence type="ECO:0000259" key="6">
    <source>
        <dbReference type="Pfam" id="PF02441"/>
    </source>
</evidence>
<proteinExistence type="inferred from homology"/>
<keyword evidence="8" id="KW-1185">Reference proteome</keyword>
<reference evidence="7 8" key="2">
    <citation type="submission" date="2020-02" db="EMBL/GenBank/DDBJ databases">
        <title>Candidatus Galacturonibacter soehngenii shows hetero-acetogenic catabolism of galacturonic acid but lacks a canonical carbon monoxide dehydrogenase/acetyl-CoA synthase complex.</title>
        <authorList>
            <person name="Diender M."/>
            <person name="Stouten G.R."/>
            <person name="Petersen J.F."/>
            <person name="Nielsen P.H."/>
            <person name="Dueholm M.S."/>
            <person name="Pronk J.T."/>
            <person name="Van Loosdrecht M.C.M."/>
        </authorList>
    </citation>
    <scope>NUCLEOTIDE SEQUENCE [LARGE SCALE GENOMIC DNA]</scope>
    <source>
        <strain evidence="7">GalUA</strain>
    </source>
</reference>
<feature type="domain" description="Flavoprotein" evidence="6">
    <location>
        <begin position="3"/>
        <end position="177"/>
    </location>
</feature>
<feature type="binding site" evidence="5">
    <location>
        <begin position="93"/>
        <end position="96"/>
    </location>
    <ligand>
        <name>FMN</name>
        <dbReference type="ChEBI" id="CHEBI:58210"/>
    </ligand>
</feature>